<organism evidence="1 2">
    <name type="scientific">Fusarium torulosum</name>
    <dbReference type="NCBI Taxonomy" id="33205"/>
    <lineage>
        <taxon>Eukaryota</taxon>
        <taxon>Fungi</taxon>
        <taxon>Dikarya</taxon>
        <taxon>Ascomycota</taxon>
        <taxon>Pezizomycotina</taxon>
        <taxon>Sordariomycetes</taxon>
        <taxon>Hypocreomycetidae</taxon>
        <taxon>Hypocreales</taxon>
        <taxon>Nectriaceae</taxon>
        <taxon>Fusarium</taxon>
    </lineage>
</organism>
<proteinExistence type="predicted"/>
<name>A0AAE8MMK1_9HYPO</name>
<dbReference type="AlphaFoldDB" id="A0AAE8MMK1"/>
<comment type="caution">
    <text evidence="1">The sequence shown here is derived from an EMBL/GenBank/DDBJ whole genome shotgun (WGS) entry which is preliminary data.</text>
</comment>
<sequence length="34" mass="3902">MELRNVGGQHGSREVIVRSRDYIQASLGYNRRLA</sequence>
<evidence type="ECO:0000313" key="2">
    <source>
        <dbReference type="Proteomes" id="UP001187734"/>
    </source>
</evidence>
<gene>
    <name evidence="1" type="ORF">FTOL_13465</name>
</gene>
<keyword evidence="2" id="KW-1185">Reference proteome</keyword>
<accession>A0AAE8MMK1</accession>
<protein>
    <submittedName>
        <fullName evidence="1">Uncharacterized protein</fullName>
    </submittedName>
</protein>
<evidence type="ECO:0000313" key="1">
    <source>
        <dbReference type="EMBL" id="SPJ91063.1"/>
    </source>
</evidence>
<dbReference type="EMBL" id="ONZP01000832">
    <property type="protein sequence ID" value="SPJ91063.1"/>
    <property type="molecule type" value="Genomic_DNA"/>
</dbReference>
<dbReference type="Proteomes" id="UP001187734">
    <property type="component" value="Unassembled WGS sequence"/>
</dbReference>
<reference evidence="1" key="1">
    <citation type="submission" date="2018-03" db="EMBL/GenBank/DDBJ databases">
        <authorList>
            <person name="Guldener U."/>
        </authorList>
    </citation>
    <scope>NUCLEOTIDE SEQUENCE</scope>
</reference>